<accession>A0A427AKT7</accession>
<dbReference type="AlphaFoldDB" id="A0A427AKT7"/>
<feature type="region of interest" description="Disordered" evidence="1">
    <location>
        <begin position="26"/>
        <end position="64"/>
    </location>
</feature>
<name>A0A427AKT7_ENSVE</name>
<dbReference type="Proteomes" id="UP000287651">
    <property type="component" value="Unassembled WGS sequence"/>
</dbReference>
<organism evidence="2 3">
    <name type="scientific">Ensete ventricosum</name>
    <name type="common">Abyssinian banana</name>
    <name type="synonym">Musa ensete</name>
    <dbReference type="NCBI Taxonomy" id="4639"/>
    <lineage>
        <taxon>Eukaryota</taxon>
        <taxon>Viridiplantae</taxon>
        <taxon>Streptophyta</taxon>
        <taxon>Embryophyta</taxon>
        <taxon>Tracheophyta</taxon>
        <taxon>Spermatophyta</taxon>
        <taxon>Magnoliopsida</taxon>
        <taxon>Liliopsida</taxon>
        <taxon>Zingiberales</taxon>
        <taxon>Musaceae</taxon>
        <taxon>Ensete</taxon>
    </lineage>
</organism>
<sequence length="83" mass="9308">MWTVRDWVVPSNGVVSVPLTVDFGCRQPSSDGISRGREKKKREKKKLESADPSPVGDFFSPRGEKERGDVMYLSVPVYHTIPS</sequence>
<comment type="caution">
    <text evidence="2">The sequence shown here is derived from an EMBL/GenBank/DDBJ whole genome shotgun (WGS) entry which is preliminary data.</text>
</comment>
<dbReference type="EMBL" id="AMZH03002084">
    <property type="protein sequence ID" value="RRT76834.1"/>
    <property type="molecule type" value="Genomic_DNA"/>
</dbReference>
<gene>
    <name evidence="2" type="ORF">B296_00029573</name>
</gene>
<proteinExistence type="predicted"/>
<reference evidence="2 3" key="1">
    <citation type="journal article" date="2014" name="Agronomy (Basel)">
        <title>A Draft Genome Sequence for Ensete ventricosum, the Drought-Tolerant Tree Against Hunger.</title>
        <authorList>
            <person name="Harrison J."/>
            <person name="Moore K.A."/>
            <person name="Paszkiewicz K."/>
            <person name="Jones T."/>
            <person name="Grant M."/>
            <person name="Ambacheew D."/>
            <person name="Muzemil S."/>
            <person name="Studholme D.J."/>
        </authorList>
    </citation>
    <scope>NUCLEOTIDE SEQUENCE [LARGE SCALE GENOMIC DNA]</scope>
</reference>
<evidence type="ECO:0000313" key="3">
    <source>
        <dbReference type="Proteomes" id="UP000287651"/>
    </source>
</evidence>
<evidence type="ECO:0000256" key="1">
    <source>
        <dbReference type="SAM" id="MobiDB-lite"/>
    </source>
</evidence>
<evidence type="ECO:0000313" key="2">
    <source>
        <dbReference type="EMBL" id="RRT76834.1"/>
    </source>
</evidence>
<protein>
    <submittedName>
        <fullName evidence="2">Uncharacterized protein</fullName>
    </submittedName>
</protein>